<protein>
    <submittedName>
        <fullName evidence="7">Cryptochrome DASH</fullName>
    </submittedName>
</protein>
<dbReference type="PROSITE" id="PS51645">
    <property type="entry name" value="PHR_CRY_ALPHA_BETA"/>
    <property type="match status" value="1"/>
</dbReference>
<feature type="domain" description="Photolyase/cryptochrome alpha/beta" evidence="6">
    <location>
        <begin position="3"/>
        <end position="137"/>
    </location>
</feature>
<reference evidence="7 8" key="1">
    <citation type="submission" date="2019-03" db="EMBL/GenBank/DDBJ databases">
        <title>Dyadobacter AR-3-6 sp. nov., isolated from arctic soil.</title>
        <authorList>
            <person name="Chaudhary D.K."/>
        </authorList>
    </citation>
    <scope>NUCLEOTIDE SEQUENCE [LARGE SCALE GENOMIC DNA]</scope>
    <source>
        <strain evidence="7 8">AR-3-6</strain>
    </source>
</reference>
<dbReference type="EMBL" id="SMFL01000011">
    <property type="protein sequence ID" value="TDE11677.1"/>
    <property type="molecule type" value="Genomic_DNA"/>
</dbReference>
<dbReference type="Gene3D" id="1.25.40.80">
    <property type="match status" value="1"/>
</dbReference>
<dbReference type="Gene3D" id="1.10.579.10">
    <property type="entry name" value="DNA Cyclobutane Dipyrimidine Photolyase, subunit A, domain 3"/>
    <property type="match status" value="1"/>
</dbReference>
<sequence length="399" mass="45299">MAQRIVYWFRNDLRLNDNEALYTAATAGQEVIPVYVFDPRQFENTRLGFRRTGALRAQFQIECVIDLRNRLREKGGDLLVRIGEPEKIIAELAETYQAEYVFTSKEIAPEETRIESSLSKRLKISNIDIRLFWMDTLSQVTDLPFSVSKLPLGFAQFQNQVKGHLKIKEPLPAPERVTLPQDFEAGIIPSLPKLGIDPQEMSNSNIKDGALPRGGETMALAKMDEYIKNSPQTEIDPDSVDLLTDSQLSNWLSLGCISARYIYKTVSERITPSALTETLLNNLLARDYFHWTLLRFGPRMFKPSGIKHNFNQPWLNDSVLFEKWSKGETENESVNAIMQKLLSSGDLSSGERKAAAAHLVHDLTVNWTWGAMYFESFLIDYDVSVNWGKWNNLAGVGAD</sequence>
<dbReference type="InterPro" id="IPR005101">
    <property type="entry name" value="Cryptochr/Photolyase_FAD-bd"/>
</dbReference>
<comment type="caution">
    <text evidence="7">The sequence shown here is derived from an EMBL/GenBank/DDBJ whole genome shotgun (WGS) entry which is preliminary data.</text>
</comment>
<dbReference type="PANTHER" id="PTHR11455">
    <property type="entry name" value="CRYPTOCHROME"/>
    <property type="match status" value="1"/>
</dbReference>
<dbReference type="Pfam" id="PF03441">
    <property type="entry name" value="FAD_binding_7"/>
    <property type="match status" value="1"/>
</dbReference>
<dbReference type="GO" id="GO:0000719">
    <property type="term" value="P:photoreactive repair"/>
    <property type="evidence" value="ECO:0007669"/>
    <property type="project" value="TreeGrafter"/>
</dbReference>
<dbReference type="PANTHER" id="PTHR11455:SF22">
    <property type="entry name" value="CRYPTOCHROME DASH"/>
    <property type="match status" value="1"/>
</dbReference>
<dbReference type="InterPro" id="IPR014729">
    <property type="entry name" value="Rossmann-like_a/b/a_fold"/>
</dbReference>
<dbReference type="OrthoDB" id="9772484at2"/>
<dbReference type="SUPFAM" id="SSF52425">
    <property type="entry name" value="Cryptochrome/photolyase, N-terminal domain"/>
    <property type="match status" value="1"/>
</dbReference>
<dbReference type="AlphaFoldDB" id="A0A4R5DEV5"/>
<dbReference type="InterPro" id="IPR002081">
    <property type="entry name" value="Cryptochrome/DNA_photolyase_1"/>
</dbReference>
<evidence type="ECO:0000256" key="3">
    <source>
        <dbReference type="ARBA" id="ARBA00022827"/>
    </source>
</evidence>
<dbReference type="RefSeq" id="WP_131961010.1">
    <property type="nucleotide sequence ID" value="NZ_SMFL01000011.1"/>
</dbReference>
<dbReference type="SUPFAM" id="SSF48173">
    <property type="entry name" value="Cryptochrome/photolyase FAD-binding domain"/>
    <property type="match status" value="1"/>
</dbReference>
<keyword evidence="8" id="KW-1185">Reference proteome</keyword>
<name>A0A4R5DEV5_9BACT</name>
<dbReference type="GO" id="GO:0003677">
    <property type="term" value="F:DNA binding"/>
    <property type="evidence" value="ECO:0007669"/>
    <property type="project" value="TreeGrafter"/>
</dbReference>
<evidence type="ECO:0000256" key="2">
    <source>
        <dbReference type="ARBA" id="ARBA00022630"/>
    </source>
</evidence>
<feature type="site" description="Electron transfer via tryptophanyl radical" evidence="5">
    <location>
        <position position="367"/>
    </location>
</feature>
<keyword evidence="2 4" id="KW-0285">Flavoprotein</keyword>
<feature type="site" description="Electron transfer via tryptophanyl radical" evidence="5">
    <location>
        <position position="390"/>
    </location>
</feature>
<dbReference type="Gene3D" id="3.40.50.620">
    <property type="entry name" value="HUPs"/>
    <property type="match status" value="1"/>
</dbReference>
<dbReference type="InterPro" id="IPR036155">
    <property type="entry name" value="Crypto/Photolyase_N_sf"/>
</dbReference>
<evidence type="ECO:0000256" key="1">
    <source>
        <dbReference type="ARBA" id="ARBA00001932"/>
    </source>
</evidence>
<evidence type="ECO:0000313" key="8">
    <source>
        <dbReference type="Proteomes" id="UP000294850"/>
    </source>
</evidence>
<evidence type="ECO:0000256" key="5">
    <source>
        <dbReference type="PIRSR" id="PIRSR602081-2"/>
    </source>
</evidence>
<comment type="cofactor">
    <cofactor evidence="1">
        <name>(6R)-5,10-methylene-5,6,7,8-tetrahydrofolate</name>
        <dbReference type="ChEBI" id="CHEBI:15636"/>
    </cofactor>
</comment>
<dbReference type="GO" id="GO:0071949">
    <property type="term" value="F:FAD binding"/>
    <property type="evidence" value="ECO:0007669"/>
    <property type="project" value="TreeGrafter"/>
</dbReference>
<dbReference type="Proteomes" id="UP000294850">
    <property type="component" value="Unassembled WGS sequence"/>
</dbReference>
<accession>A0A4R5DEV5</accession>
<gene>
    <name evidence="7" type="ORF">E0F88_24950</name>
</gene>
<evidence type="ECO:0000313" key="7">
    <source>
        <dbReference type="EMBL" id="TDE11677.1"/>
    </source>
</evidence>
<dbReference type="InterPro" id="IPR006050">
    <property type="entry name" value="DNA_photolyase_N"/>
</dbReference>
<feature type="binding site" evidence="4">
    <location>
        <begin position="380"/>
        <end position="382"/>
    </location>
    <ligand>
        <name>FAD</name>
        <dbReference type="ChEBI" id="CHEBI:57692"/>
    </ligand>
</feature>
<evidence type="ECO:0000256" key="4">
    <source>
        <dbReference type="PIRSR" id="PIRSR602081-1"/>
    </source>
</evidence>
<keyword evidence="3 4" id="KW-0274">FAD</keyword>
<dbReference type="GO" id="GO:0003904">
    <property type="term" value="F:deoxyribodipyrimidine photo-lyase activity"/>
    <property type="evidence" value="ECO:0007669"/>
    <property type="project" value="TreeGrafter"/>
</dbReference>
<dbReference type="InterPro" id="IPR036134">
    <property type="entry name" value="Crypto/Photolyase_FAD-like_sf"/>
</dbReference>
<feature type="site" description="Electron transfer via tryptophanyl radical" evidence="5">
    <location>
        <position position="314"/>
    </location>
</feature>
<evidence type="ECO:0000259" key="6">
    <source>
        <dbReference type="PROSITE" id="PS51645"/>
    </source>
</evidence>
<proteinExistence type="predicted"/>
<comment type="cofactor">
    <cofactor evidence="4">
        <name>FAD</name>
        <dbReference type="ChEBI" id="CHEBI:57692"/>
    </cofactor>
    <text evidence="4">Binds 1 FAD per subunit.</text>
</comment>
<dbReference type="Pfam" id="PF00875">
    <property type="entry name" value="DNA_photolyase"/>
    <property type="match status" value="1"/>
</dbReference>
<organism evidence="7 8">
    <name type="scientific">Dyadobacter psychrotolerans</name>
    <dbReference type="NCBI Taxonomy" id="2541721"/>
    <lineage>
        <taxon>Bacteria</taxon>
        <taxon>Pseudomonadati</taxon>
        <taxon>Bacteroidota</taxon>
        <taxon>Cytophagia</taxon>
        <taxon>Cytophagales</taxon>
        <taxon>Spirosomataceae</taxon>
        <taxon>Dyadobacter</taxon>
    </lineage>
</organism>